<dbReference type="SUPFAM" id="SSF53335">
    <property type="entry name" value="S-adenosyl-L-methionine-dependent methyltransferases"/>
    <property type="match status" value="1"/>
</dbReference>
<accession>X0YP52</accession>
<dbReference type="AlphaFoldDB" id="X0YP52"/>
<dbReference type="Pfam" id="PF08241">
    <property type="entry name" value="Methyltransf_11"/>
    <property type="match status" value="1"/>
</dbReference>
<organism evidence="2">
    <name type="scientific">marine sediment metagenome</name>
    <dbReference type="NCBI Taxonomy" id="412755"/>
    <lineage>
        <taxon>unclassified sequences</taxon>
        <taxon>metagenomes</taxon>
        <taxon>ecological metagenomes</taxon>
    </lineage>
</organism>
<sequence length="216" mass="24832">LHDGPEALLDAGSTLNHDFILDHPVFQSKLIHILTLTPEWNCFWQKGISYLFHDLRDIPIRDAYYDTITCLSTLEHIGCDNMPLTHNDSHREHRLQDFVFVMQELHRVLKPGGSLFLTVPFGIYRHIGVQQQFDRNLLSRTVEAFGKASEVTETFYRYTIEGWNVADAADCAQCEYVEWSVWIWAHEQWPNPLPVEPDLAAAARAVACVRLTKAGR</sequence>
<reference evidence="2" key="1">
    <citation type="journal article" date="2014" name="Front. Microbiol.">
        <title>High frequency of phylogenetically diverse reductive dehalogenase-homologous genes in deep subseafloor sedimentary metagenomes.</title>
        <authorList>
            <person name="Kawai M."/>
            <person name="Futagami T."/>
            <person name="Toyoda A."/>
            <person name="Takaki Y."/>
            <person name="Nishi S."/>
            <person name="Hori S."/>
            <person name="Arai W."/>
            <person name="Tsubouchi T."/>
            <person name="Morono Y."/>
            <person name="Uchiyama I."/>
            <person name="Ito T."/>
            <person name="Fujiyama A."/>
            <person name="Inagaki F."/>
            <person name="Takami H."/>
        </authorList>
    </citation>
    <scope>NUCLEOTIDE SEQUENCE</scope>
    <source>
        <strain evidence="2">Expedition CK06-06</strain>
    </source>
</reference>
<dbReference type="GO" id="GO:0008757">
    <property type="term" value="F:S-adenosylmethionine-dependent methyltransferase activity"/>
    <property type="evidence" value="ECO:0007669"/>
    <property type="project" value="InterPro"/>
</dbReference>
<dbReference type="InterPro" id="IPR029063">
    <property type="entry name" value="SAM-dependent_MTases_sf"/>
</dbReference>
<dbReference type="InterPro" id="IPR013216">
    <property type="entry name" value="Methyltransf_11"/>
</dbReference>
<protein>
    <recommendedName>
        <fullName evidence="1">Methyltransferase type 11 domain-containing protein</fullName>
    </recommendedName>
</protein>
<feature type="non-terminal residue" evidence="2">
    <location>
        <position position="1"/>
    </location>
</feature>
<dbReference type="EMBL" id="BARS01050644">
    <property type="protein sequence ID" value="GAG50248.1"/>
    <property type="molecule type" value="Genomic_DNA"/>
</dbReference>
<feature type="domain" description="Methyltransferase type 11" evidence="1">
    <location>
        <begin position="48"/>
        <end position="116"/>
    </location>
</feature>
<proteinExistence type="predicted"/>
<evidence type="ECO:0000313" key="2">
    <source>
        <dbReference type="EMBL" id="GAG50248.1"/>
    </source>
</evidence>
<evidence type="ECO:0000259" key="1">
    <source>
        <dbReference type="Pfam" id="PF08241"/>
    </source>
</evidence>
<dbReference type="Gene3D" id="3.40.50.150">
    <property type="entry name" value="Vaccinia Virus protein VP39"/>
    <property type="match status" value="1"/>
</dbReference>
<gene>
    <name evidence="2" type="ORF">S01H1_75564</name>
</gene>
<name>X0YP52_9ZZZZ</name>
<comment type="caution">
    <text evidence="2">The sequence shown here is derived from an EMBL/GenBank/DDBJ whole genome shotgun (WGS) entry which is preliminary data.</text>
</comment>